<dbReference type="HOGENOM" id="CLU_1547349_0_0_1"/>
<evidence type="ECO:0000313" key="2">
    <source>
        <dbReference type="Proteomes" id="UP000016930"/>
    </source>
</evidence>
<accession>M2PU38</accession>
<dbReference type="OrthoDB" id="2773799at2759"/>
<organism evidence="1 2">
    <name type="scientific">Ceriporiopsis subvermispora (strain B)</name>
    <name type="common">White-rot fungus</name>
    <name type="synonym">Gelatoporia subvermispora</name>
    <dbReference type="NCBI Taxonomy" id="914234"/>
    <lineage>
        <taxon>Eukaryota</taxon>
        <taxon>Fungi</taxon>
        <taxon>Dikarya</taxon>
        <taxon>Basidiomycota</taxon>
        <taxon>Agaricomycotina</taxon>
        <taxon>Agaricomycetes</taxon>
        <taxon>Polyporales</taxon>
        <taxon>Gelatoporiaceae</taxon>
        <taxon>Gelatoporia</taxon>
    </lineage>
</organism>
<keyword evidence="2" id="KW-1185">Reference proteome</keyword>
<dbReference type="AlphaFoldDB" id="M2PU38"/>
<dbReference type="Proteomes" id="UP000016930">
    <property type="component" value="Unassembled WGS sequence"/>
</dbReference>
<proteinExistence type="predicted"/>
<evidence type="ECO:0008006" key="3">
    <source>
        <dbReference type="Google" id="ProtNLM"/>
    </source>
</evidence>
<gene>
    <name evidence="1" type="ORF">CERSUDRAFT_112443</name>
</gene>
<name>M2PU38_CERS8</name>
<dbReference type="EMBL" id="KB445793">
    <property type="protein sequence ID" value="EMD40249.1"/>
    <property type="molecule type" value="Genomic_DNA"/>
</dbReference>
<evidence type="ECO:0000313" key="1">
    <source>
        <dbReference type="EMBL" id="EMD40249.1"/>
    </source>
</evidence>
<sequence>MRKLSFCVRPVKLFPPPLTGRITSFVDIIRPFFVLSRLRSIHLRITHYDRATSPLGEDELFALADAWPEVEVLRLELGKPLWSDPDYRNRPPIRPSVNCIARFALKCRDLKSLSLPAVELQDRNLWVDIPLGSQHGLRWLQLGCVLPLNYSHESLDASTQFLQHIFPSASINGLPDI</sequence>
<protein>
    <recommendedName>
        <fullName evidence="3">F-box domain-containing protein</fullName>
    </recommendedName>
</protein>
<reference evidence="1 2" key="1">
    <citation type="journal article" date="2012" name="Proc. Natl. Acad. Sci. U.S.A.">
        <title>Comparative genomics of Ceriporiopsis subvermispora and Phanerochaete chrysosporium provide insight into selective ligninolysis.</title>
        <authorList>
            <person name="Fernandez-Fueyo E."/>
            <person name="Ruiz-Duenas F.J."/>
            <person name="Ferreira P."/>
            <person name="Floudas D."/>
            <person name="Hibbett D.S."/>
            <person name="Canessa P."/>
            <person name="Larrondo L.F."/>
            <person name="James T.Y."/>
            <person name="Seelenfreund D."/>
            <person name="Lobos S."/>
            <person name="Polanco R."/>
            <person name="Tello M."/>
            <person name="Honda Y."/>
            <person name="Watanabe T."/>
            <person name="Watanabe T."/>
            <person name="Ryu J.S."/>
            <person name="Kubicek C.P."/>
            <person name="Schmoll M."/>
            <person name="Gaskell J."/>
            <person name="Hammel K.E."/>
            <person name="St John F.J."/>
            <person name="Vanden Wymelenberg A."/>
            <person name="Sabat G."/>
            <person name="Splinter BonDurant S."/>
            <person name="Syed K."/>
            <person name="Yadav J.S."/>
            <person name="Doddapaneni H."/>
            <person name="Subramanian V."/>
            <person name="Lavin J.L."/>
            <person name="Oguiza J.A."/>
            <person name="Perez G."/>
            <person name="Pisabarro A.G."/>
            <person name="Ramirez L."/>
            <person name="Santoyo F."/>
            <person name="Master E."/>
            <person name="Coutinho P.M."/>
            <person name="Henrissat B."/>
            <person name="Lombard V."/>
            <person name="Magnuson J.K."/>
            <person name="Kuees U."/>
            <person name="Hori C."/>
            <person name="Igarashi K."/>
            <person name="Samejima M."/>
            <person name="Held B.W."/>
            <person name="Barry K.W."/>
            <person name="LaButti K.M."/>
            <person name="Lapidus A."/>
            <person name="Lindquist E.A."/>
            <person name="Lucas S.M."/>
            <person name="Riley R."/>
            <person name="Salamov A.A."/>
            <person name="Hoffmeister D."/>
            <person name="Schwenk D."/>
            <person name="Hadar Y."/>
            <person name="Yarden O."/>
            <person name="de Vries R.P."/>
            <person name="Wiebenga A."/>
            <person name="Stenlid J."/>
            <person name="Eastwood D."/>
            <person name="Grigoriev I.V."/>
            <person name="Berka R.M."/>
            <person name="Blanchette R.A."/>
            <person name="Kersten P."/>
            <person name="Martinez A.T."/>
            <person name="Vicuna R."/>
            <person name="Cullen D."/>
        </authorList>
    </citation>
    <scope>NUCLEOTIDE SEQUENCE [LARGE SCALE GENOMIC DNA]</scope>
    <source>
        <strain evidence="1 2">B</strain>
    </source>
</reference>